<keyword evidence="1" id="KW-0378">Hydrolase</keyword>
<keyword evidence="2" id="KW-1185">Reference proteome</keyword>
<proteinExistence type="predicted"/>
<evidence type="ECO:0000313" key="1">
    <source>
        <dbReference type="EMBL" id="NML59951.1"/>
    </source>
</evidence>
<protein>
    <submittedName>
        <fullName evidence="1">Phosphohydrolase</fullName>
    </submittedName>
</protein>
<name>A0A848HIV6_9BURK</name>
<comment type="caution">
    <text evidence="1">The sequence shown here is derived from an EMBL/GenBank/DDBJ whole genome shotgun (WGS) entry which is preliminary data.</text>
</comment>
<dbReference type="Proteomes" id="UP000583752">
    <property type="component" value="Unassembled WGS sequence"/>
</dbReference>
<organism evidence="1 2">
    <name type="scientific">Massilia polaris</name>
    <dbReference type="NCBI Taxonomy" id="2728846"/>
    <lineage>
        <taxon>Bacteria</taxon>
        <taxon>Pseudomonadati</taxon>
        <taxon>Pseudomonadota</taxon>
        <taxon>Betaproteobacteria</taxon>
        <taxon>Burkholderiales</taxon>
        <taxon>Oxalobacteraceae</taxon>
        <taxon>Telluria group</taxon>
        <taxon>Massilia</taxon>
    </lineage>
</organism>
<dbReference type="EMBL" id="JABBGG010000001">
    <property type="protein sequence ID" value="NML59951.1"/>
    <property type="molecule type" value="Genomic_DNA"/>
</dbReference>
<dbReference type="AlphaFoldDB" id="A0A848HIV6"/>
<reference evidence="1 2" key="1">
    <citation type="submission" date="2020-04" db="EMBL/GenBank/DDBJ databases">
        <title>Massilia sp. RP-1-19 isolated from soil.</title>
        <authorList>
            <person name="Dahal R.H."/>
        </authorList>
    </citation>
    <scope>NUCLEOTIDE SEQUENCE [LARGE SCALE GENOMIC DNA]</scope>
    <source>
        <strain evidence="1 2">RP-1-19</strain>
    </source>
</reference>
<evidence type="ECO:0000313" key="2">
    <source>
        <dbReference type="Proteomes" id="UP000583752"/>
    </source>
</evidence>
<dbReference type="SUPFAM" id="SSF109604">
    <property type="entry name" value="HD-domain/PDEase-like"/>
    <property type="match status" value="1"/>
</dbReference>
<accession>A0A848HIV6</accession>
<dbReference type="Gene3D" id="1.10.3210.10">
    <property type="entry name" value="Hypothetical protein af1432"/>
    <property type="match status" value="1"/>
</dbReference>
<dbReference type="RefSeq" id="WP_169463637.1">
    <property type="nucleotide sequence ID" value="NZ_JABBGG010000001.1"/>
</dbReference>
<dbReference type="GO" id="GO:0016787">
    <property type="term" value="F:hydrolase activity"/>
    <property type="evidence" value="ECO:0007669"/>
    <property type="project" value="UniProtKB-KW"/>
</dbReference>
<gene>
    <name evidence="1" type="ORF">HHL21_02395</name>
</gene>
<sequence>MITTPYVSTFSGNRFYPLEPRIDHVAIEDIAHGLAYQCRFNGQTCEFYSVAQHSLVVASLVPPALRLAALLHDAAEAYLGDMVKPLKVLLPEFAAIEDKVSLIIGAAFGVDFSDYGPIKEADLIALATEKRDLMPHSVERWAYLDTVRALPGPIVPMSPRDAKLAFLDEFDRLLGLRPMPVAASGLDAKWRI</sequence>